<evidence type="ECO:0000313" key="2">
    <source>
        <dbReference type="EMBL" id="MFD1045808.1"/>
    </source>
</evidence>
<feature type="transmembrane region" description="Helical" evidence="1">
    <location>
        <begin position="58"/>
        <end position="77"/>
    </location>
</feature>
<keyword evidence="1" id="KW-1133">Transmembrane helix</keyword>
<protein>
    <recommendedName>
        <fullName evidence="4">DUF2637 domain-containing protein</fullName>
    </recommendedName>
</protein>
<proteinExistence type="predicted"/>
<evidence type="ECO:0000313" key="3">
    <source>
        <dbReference type="Proteomes" id="UP001597045"/>
    </source>
</evidence>
<evidence type="ECO:0008006" key="4">
    <source>
        <dbReference type="Google" id="ProtNLM"/>
    </source>
</evidence>
<accession>A0ABW3M727</accession>
<keyword evidence="1" id="KW-0812">Transmembrane</keyword>
<feature type="transmembrane region" description="Helical" evidence="1">
    <location>
        <begin position="157"/>
        <end position="177"/>
    </location>
</feature>
<dbReference type="Proteomes" id="UP001597045">
    <property type="component" value="Unassembled WGS sequence"/>
</dbReference>
<feature type="transmembrane region" description="Helical" evidence="1">
    <location>
        <begin position="129"/>
        <end position="145"/>
    </location>
</feature>
<reference evidence="3" key="1">
    <citation type="journal article" date="2019" name="Int. J. Syst. Evol. Microbiol.">
        <title>The Global Catalogue of Microorganisms (GCM) 10K type strain sequencing project: providing services to taxonomists for standard genome sequencing and annotation.</title>
        <authorList>
            <consortium name="The Broad Institute Genomics Platform"/>
            <consortium name="The Broad Institute Genome Sequencing Center for Infectious Disease"/>
            <person name="Wu L."/>
            <person name="Ma J."/>
        </authorList>
    </citation>
    <scope>NUCLEOTIDE SEQUENCE [LARGE SCALE GENOMIC DNA]</scope>
    <source>
        <strain evidence="3">JCM 31486</strain>
    </source>
</reference>
<comment type="caution">
    <text evidence="2">The sequence shown here is derived from an EMBL/GenBank/DDBJ whole genome shotgun (WGS) entry which is preliminary data.</text>
</comment>
<evidence type="ECO:0000256" key="1">
    <source>
        <dbReference type="SAM" id="Phobius"/>
    </source>
</evidence>
<organism evidence="2 3">
    <name type="scientific">Kibdelosporangium lantanae</name>
    <dbReference type="NCBI Taxonomy" id="1497396"/>
    <lineage>
        <taxon>Bacteria</taxon>
        <taxon>Bacillati</taxon>
        <taxon>Actinomycetota</taxon>
        <taxon>Actinomycetes</taxon>
        <taxon>Pseudonocardiales</taxon>
        <taxon>Pseudonocardiaceae</taxon>
        <taxon>Kibdelosporangium</taxon>
    </lineage>
</organism>
<name>A0ABW3M727_9PSEU</name>
<feature type="transmembrane region" description="Helical" evidence="1">
    <location>
        <begin position="89"/>
        <end position="108"/>
    </location>
</feature>
<dbReference type="EMBL" id="JBHTIS010000420">
    <property type="protein sequence ID" value="MFD1045808.1"/>
    <property type="molecule type" value="Genomic_DNA"/>
</dbReference>
<keyword evidence="3" id="KW-1185">Reference proteome</keyword>
<keyword evidence="1" id="KW-0472">Membrane</keyword>
<gene>
    <name evidence="2" type="ORF">ACFQ1S_09670</name>
</gene>
<sequence>MSGKDKPKSAPDVPGATKAVRKLGDELAEARQLHRLLVDPLLNTVRAERLRVSVTRSLWFFLACGLGFTTAGVQAFLADGYTTADPQWWAAWLVEPAFAGILITLLRWEAEMLARRLEVTAAVVRKLKRLLLFSTLVMNVIPTVRPPDGHSFNLGNLFVHIVIPLIVFFLAEVMPVVQEMCTRAKDTATVPAAPDVDLDQQTDEPPADIVRPAVAPVVPSVKLPPTVMTQVRTTLDSVRSEGRTPNVADIAKVVALPDNLARQLLADLTPVNGHTVPNI</sequence>